<dbReference type="Proteomes" id="UP000198727">
    <property type="component" value="Unassembled WGS sequence"/>
</dbReference>
<dbReference type="InterPro" id="IPR045647">
    <property type="entry name" value="DUF6401"/>
</dbReference>
<evidence type="ECO:0000313" key="2">
    <source>
        <dbReference type="Proteomes" id="UP000198727"/>
    </source>
</evidence>
<organism evidence="1 2">
    <name type="scientific">Amycolatopsis arida</name>
    <dbReference type="NCBI Taxonomy" id="587909"/>
    <lineage>
        <taxon>Bacteria</taxon>
        <taxon>Bacillati</taxon>
        <taxon>Actinomycetota</taxon>
        <taxon>Actinomycetes</taxon>
        <taxon>Pseudonocardiales</taxon>
        <taxon>Pseudonocardiaceae</taxon>
        <taxon>Amycolatopsis</taxon>
    </lineage>
</organism>
<dbReference type="Pfam" id="PF19939">
    <property type="entry name" value="DUF6401"/>
    <property type="match status" value="1"/>
</dbReference>
<keyword evidence="2" id="KW-1185">Reference proteome</keyword>
<dbReference type="EMBL" id="FOWW01000002">
    <property type="protein sequence ID" value="SFP53027.1"/>
    <property type="molecule type" value="Genomic_DNA"/>
</dbReference>
<reference evidence="2" key="1">
    <citation type="submission" date="2016-10" db="EMBL/GenBank/DDBJ databases">
        <authorList>
            <person name="Varghese N."/>
            <person name="Submissions S."/>
        </authorList>
    </citation>
    <scope>NUCLEOTIDE SEQUENCE [LARGE SCALE GENOMIC DNA]</scope>
    <source>
        <strain evidence="2">CGMCC 4.5579</strain>
    </source>
</reference>
<protein>
    <submittedName>
        <fullName evidence="1">Uncharacterized protein</fullName>
    </submittedName>
</protein>
<accession>A0A1I5R3V3</accession>
<name>A0A1I5R3V3_9PSEU</name>
<dbReference type="AlphaFoldDB" id="A0A1I5R3V3"/>
<evidence type="ECO:0000313" key="1">
    <source>
        <dbReference type="EMBL" id="SFP53027.1"/>
    </source>
</evidence>
<dbReference type="OrthoDB" id="3831302at2"/>
<proteinExistence type="predicted"/>
<sequence length="141" mass="14814">MYRVAVSTFGSFRVEFSARRTLARLHEQIGAAGLAAAAAVPGLAAAVDQHSAAVRDILTFGVEGAAGVAGVVLLAGYAKGLLDRATENGWRPVVPADLTGWVRADWLTTRLLGVCALATTIDDPRYRLDDIDPLEPVAENG</sequence>
<gene>
    <name evidence="1" type="ORF">SAMN05421810_102864</name>
</gene>